<dbReference type="GO" id="GO:0003677">
    <property type="term" value="F:DNA binding"/>
    <property type="evidence" value="ECO:0007669"/>
    <property type="project" value="InterPro"/>
</dbReference>
<sequence>MNLEELHAHMERVGVGRRLLYTPEQVRLALEIGTNAIYELLHSGRLRALRNGHKWLIPASSIVEYINASLEGAA</sequence>
<organism evidence="2 3">
    <name type="scientific">Meiothermus granaticius NBRC 107808</name>
    <dbReference type="NCBI Taxonomy" id="1227551"/>
    <lineage>
        <taxon>Bacteria</taxon>
        <taxon>Thermotogati</taxon>
        <taxon>Deinococcota</taxon>
        <taxon>Deinococci</taxon>
        <taxon>Thermales</taxon>
        <taxon>Thermaceae</taxon>
        <taxon>Meiothermus</taxon>
    </lineage>
</organism>
<dbReference type="Pfam" id="PF12728">
    <property type="entry name" value="HTH_17"/>
    <property type="match status" value="1"/>
</dbReference>
<dbReference type="AlphaFoldDB" id="A0A399FDY1"/>
<comment type="caution">
    <text evidence="2">The sequence shown here is derived from an EMBL/GenBank/DDBJ whole genome shotgun (WGS) entry which is preliminary data.</text>
</comment>
<evidence type="ECO:0000313" key="3">
    <source>
        <dbReference type="Proteomes" id="UP000266178"/>
    </source>
</evidence>
<proteinExistence type="predicted"/>
<evidence type="ECO:0000259" key="1">
    <source>
        <dbReference type="Pfam" id="PF12728"/>
    </source>
</evidence>
<evidence type="ECO:0000313" key="2">
    <source>
        <dbReference type="EMBL" id="RIH94025.1"/>
    </source>
</evidence>
<accession>A0A399FDY1</accession>
<dbReference type="RefSeq" id="WP_170146366.1">
    <property type="nucleotide sequence ID" value="NZ_BJXM01000022.1"/>
</dbReference>
<name>A0A399FDY1_9DEIN</name>
<gene>
    <name evidence="2" type="ORF">Mgrana_00111</name>
</gene>
<dbReference type="InterPro" id="IPR041657">
    <property type="entry name" value="HTH_17"/>
</dbReference>
<dbReference type="EMBL" id="QWLB01000001">
    <property type="protein sequence ID" value="RIH94025.1"/>
    <property type="molecule type" value="Genomic_DNA"/>
</dbReference>
<keyword evidence="3" id="KW-1185">Reference proteome</keyword>
<protein>
    <submittedName>
        <fullName evidence="2">DNA binding domain, excisionase family</fullName>
    </submittedName>
</protein>
<dbReference type="InterPro" id="IPR010093">
    <property type="entry name" value="SinI_DNA-bd"/>
</dbReference>
<feature type="domain" description="Helix-turn-helix" evidence="1">
    <location>
        <begin position="20"/>
        <end position="68"/>
    </location>
</feature>
<dbReference type="NCBIfam" id="TIGR01764">
    <property type="entry name" value="excise"/>
    <property type="match status" value="1"/>
</dbReference>
<reference evidence="2 3" key="1">
    <citation type="submission" date="2018-08" db="EMBL/GenBank/DDBJ databases">
        <title>Meiothermus granaticius genome AF-68 sequencing project.</title>
        <authorList>
            <person name="Da Costa M.S."/>
            <person name="Albuquerque L."/>
            <person name="Raposo P."/>
            <person name="Froufe H.J.C."/>
            <person name="Barroso C.S."/>
            <person name="Egas C."/>
        </authorList>
    </citation>
    <scope>NUCLEOTIDE SEQUENCE [LARGE SCALE GENOMIC DNA]</scope>
    <source>
        <strain evidence="2 3">AF-68</strain>
    </source>
</reference>
<dbReference type="Proteomes" id="UP000266178">
    <property type="component" value="Unassembled WGS sequence"/>
</dbReference>